<sequence>LVMAVLVHVTIYVMHVNDGFRKKNQFVKRYQFLCENNAPIHVVIVNQ</sequence>
<evidence type="ECO:0000313" key="1">
    <source>
        <dbReference type="WBParaSite" id="BTMF_0001813601-mRNA-1"/>
    </source>
</evidence>
<organism evidence="1">
    <name type="scientific">Brugia timori</name>
    <dbReference type="NCBI Taxonomy" id="42155"/>
    <lineage>
        <taxon>Eukaryota</taxon>
        <taxon>Metazoa</taxon>
        <taxon>Ecdysozoa</taxon>
        <taxon>Nematoda</taxon>
        <taxon>Chromadorea</taxon>
        <taxon>Rhabditida</taxon>
        <taxon>Spirurina</taxon>
        <taxon>Spiruromorpha</taxon>
        <taxon>Filarioidea</taxon>
        <taxon>Onchocercidae</taxon>
        <taxon>Brugia</taxon>
    </lineage>
</organism>
<reference evidence="1" key="1">
    <citation type="submission" date="2017-02" db="UniProtKB">
        <authorList>
            <consortium name="WormBaseParasite"/>
        </authorList>
    </citation>
    <scope>IDENTIFICATION</scope>
</reference>
<name>A0A0R3RDL2_9BILA</name>
<protein>
    <submittedName>
        <fullName evidence="1">DUF3267 domain-containing protein</fullName>
    </submittedName>
</protein>
<proteinExistence type="predicted"/>
<accession>A0A0R3RDL2</accession>
<dbReference type="WBParaSite" id="BTMF_0001813601-mRNA-1">
    <property type="protein sequence ID" value="BTMF_0001813601-mRNA-1"/>
    <property type="gene ID" value="BTMF_0001813601"/>
</dbReference>
<dbReference type="AlphaFoldDB" id="A0A0R3RDL2"/>